<dbReference type="InterPro" id="IPR007867">
    <property type="entry name" value="GMC_OxRtase_C"/>
</dbReference>
<protein>
    <submittedName>
        <fullName evidence="3">GMC family oxidoreductase</fullName>
    </submittedName>
</protein>
<comment type="caution">
    <text evidence="3">The sequence shown here is derived from an EMBL/GenBank/DDBJ whole genome shotgun (WGS) entry which is preliminary data.</text>
</comment>
<dbReference type="InterPro" id="IPR012132">
    <property type="entry name" value="GMC_OxRdtase"/>
</dbReference>
<evidence type="ECO:0000259" key="2">
    <source>
        <dbReference type="PROSITE" id="PS00624"/>
    </source>
</evidence>
<proteinExistence type="inferred from homology"/>
<dbReference type="PROSITE" id="PS00624">
    <property type="entry name" value="GMC_OXRED_2"/>
    <property type="match status" value="1"/>
</dbReference>
<dbReference type="InterPro" id="IPR036188">
    <property type="entry name" value="FAD/NAD-bd_sf"/>
</dbReference>
<name>A0ABS5BYW7_9BACT</name>
<dbReference type="PANTHER" id="PTHR11552:SF213">
    <property type="entry name" value="DEHYDROGENASE, PUTATIVE-RELATED"/>
    <property type="match status" value="1"/>
</dbReference>
<dbReference type="EMBL" id="JAGKQQ010000001">
    <property type="protein sequence ID" value="MBP3958904.1"/>
    <property type="molecule type" value="Genomic_DNA"/>
</dbReference>
<dbReference type="Gene3D" id="3.50.50.60">
    <property type="entry name" value="FAD/NAD(P)-binding domain"/>
    <property type="match status" value="2"/>
</dbReference>
<dbReference type="Gene3D" id="3.30.410.40">
    <property type="match status" value="1"/>
</dbReference>
<comment type="similarity">
    <text evidence="1">Belongs to the GMC oxidoreductase family.</text>
</comment>
<organism evidence="3 4">
    <name type="scientific">Gemmata palustris</name>
    <dbReference type="NCBI Taxonomy" id="2822762"/>
    <lineage>
        <taxon>Bacteria</taxon>
        <taxon>Pseudomonadati</taxon>
        <taxon>Planctomycetota</taxon>
        <taxon>Planctomycetia</taxon>
        <taxon>Gemmatales</taxon>
        <taxon>Gemmataceae</taxon>
        <taxon>Gemmata</taxon>
    </lineage>
</organism>
<keyword evidence="4" id="KW-1185">Reference proteome</keyword>
<evidence type="ECO:0000256" key="1">
    <source>
        <dbReference type="ARBA" id="ARBA00010790"/>
    </source>
</evidence>
<dbReference type="Pfam" id="PF05199">
    <property type="entry name" value="GMC_oxred_C"/>
    <property type="match status" value="1"/>
</dbReference>
<dbReference type="Pfam" id="PF00732">
    <property type="entry name" value="GMC_oxred_N"/>
    <property type="match status" value="2"/>
</dbReference>
<evidence type="ECO:0000313" key="3">
    <source>
        <dbReference type="EMBL" id="MBP3958904.1"/>
    </source>
</evidence>
<evidence type="ECO:0000313" key="4">
    <source>
        <dbReference type="Proteomes" id="UP000676565"/>
    </source>
</evidence>
<dbReference type="Proteomes" id="UP000676565">
    <property type="component" value="Unassembled WGS sequence"/>
</dbReference>
<dbReference type="RefSeq" id="WP_210659305.1">
    <property type="nucleotide sequence ID" value="NZ_JAGKQQ010000001.1"/>
</dbReference>
<dbReference type="SUPFAM" id="SSF54373">
    <property type="entry name" value="FAD-linked reductases, C-terminal domain"/>
    <property type="match status" value="1"/>
</dbReference>
<accession>A0ABS5BYW7</accession>
<dbReference type="InterPro" id="IPR000172">
    <property type="entry name" value="GMC_OxRdtase_N"/>
</dbReference>
<feature type="domain" description="Glucose-methanol-choline oxidoreductase N-terminal" evidence="2">
    <location>
        <begin position="376"/>
        <end position="390"/>
    </location>
</feature>
<gene>
    <name evidence="3" type="ORF">J8F10_26970</name>
</gene>
<dbReference type="PANTHER" id="PTHR11552">
    <property type="entry name" value="GLUCOSE-METHANOL-CHOLINE GMC OXIDOREDUCTASE"/>
    <property type="match status" value="1"/>
</dbReference>
<sequence length="768" mass="85021">MADIRPEWTDPARTPIDFIIVGAGAGGAPLAARLAERGYTVLVTEMGPKQPPKPTDAVVENTEVPLLHPEVTEDPRHALRFFVKHFDTDPTGSHDPKQYVPPQNSTAIHPEDEHGIFYPRAQGVGGCTVHNAMITVSGPSEDWDQITEATGDESWRGERMRSYFERVEHCHYNKPSRIRRFLKKYLRVPTGWEDDRHGKRGWLNTTVADLGLLFRDWRLLKVVAGAAFGALRAGVETLRNLLRWAWLTDKSFPNLDPNHWRRMRTGGEGLLRIPCAISPDGTRSDPRARLFAILADQHHGPRIQLLTGVCVTGIEFKTDVPAATVGGVQTTLQAIGVRCVPQEHVYEADPAARTVAGWEAKQVRLYCRREVLLCGGAFNTPQLLMLSGIGCQKHLTEQGIETRVNVPGVGQNLQDRYEVPVVATVRGEFESLAGLGTTSHGKVGEDDPHLKRWREQPRHSAAERGVYSTNGGLIGILKRSNQEDSVPDLFIFALAGYFPGYHVGYSKPAAFVRQLTPAEAAKTLPPEEQAAQDAKAAATPKRTVTWLILKSRTRHHGGEVRLRSTSPFRRPDINFRSFPLGTSDKDALALADGITFIEEFLESGKRKGIIESYGCPGLSDPPFSGDRSKWVRSIAWGHHACGTCRIGSDADDDAVLDSRFRVRGVQGLRVVDACVFPRIPGIFIVTNVYMVAEKAADVLTEDHPLTNLPPECRAALADEPVMRSRPEYEERRVYPKELEAAEAALVWQRREAAYRAPAGAKKQPAEAP</sequence>
<dbReference type="SUPFAM" id="SSF51905">
    <property type="entry name" value="FAD/NAD(P)-binding domain"/>
    <property type="match status" value="1"/>
</dbReference>
<reference evidence="3 4" key="1">
    <citation type="submission" date="2021-04" db="EMBL/GenBank/DDBJ databases">
        <authorList>
            <person name="Ivanova A."/>
        </authorList>
    </citation>
    <scope>NUCLEOTIDE SEQUENCE [LARGE SCALE GENOMIC DNA]</scope>
    <source>
        <strain evidence="3 4">G18</strain>
    </source>
</reference>